<dbReference type="NCBIfam" id="TIGR02608">
    <property type="entry name" value="delta_60_rpt"/>
    <property type="match status" value="4"/>
</dbReference>
<sequence>MPYNSTPHGNILCIPDIPSLKQTCLFCICLLTCLSAVSQSGALYKPFGNQGVTLTALNGAEPGYVTGWTKIHRQTSGNLITIASYSSEYPYIISSFSSSGKLNNGFGNSGFIKLQPPTFPWLKFLGMVVTQDDKILTGFSIVKDGKEKFLFRRFDKHGKPDHRFGNGGTLITSHGFPMDFLATAQVYQQPDGKILVAASFNREYDGSDNFTDYADVILARFHQDGNLDYSFSRNGLLGIDHNKLENYPVTLQVQKDGKILLAMTSGFLENSTLVLTRIDKYGNPDKYFGTGGKKEVSFGLFRTYLRSMVIQPDGKILLCGETSPHEYYNSIGLARLMTNGQFDRSFGDNGVKMHFYKEGELSSQTRTMVLQDNGNIWIVGAIYRHDNDDYRRVIICLDKSGRLNKGFATNGVLEVPETFGYVYSGAIADNQLIVGGERGLPFQRALLASYDLRTSTVCPDELTSVAPPAGIQKFAPTQRAYPNPASQQVSFTVPVESLAQTAKYTLFDRSGVLVKQGLVTSSNTTITVGSLANGLYELVIWDKSGSRWNEKIIVQH</sequence>
<dbReference type="Gene3D" id="2.80.10.50">
    <property type="match status" value="2"/>
</dbReference>
<keyword evidence="3" id="KW-1185">Reference proteome</keyword>
<name>A0A0C1IJZ1_9BACT</name>
<comment type="caution">
    <text evidence="2">The sequence shown here is derived from an EMBL/GenBank/DDBJ whole genome shotgun (WGS) entry which is preliminary data.</text>
</comment>
<evidence type="ECO:0000259" key="1">
    <source>
        <dbReference type="Pfam" id="PF18962"/>
    </source>
</evidence>
<proteinExistence type="predicted"/>
<dbReference type="OrthoDB" id="9805017at2"/>
<dbReference type="Proteomes" id="UP000031408">
    <property type="component" value="Unassembled WGS sequence"/>
</dbReference>
<dbReference type="Pfam" id="PF18962">
    <property type="entry name" value="Por_Secre_tail"/>
    <property type="match status" value="1"/>
</dbReference>
<dbReference type="InterPro" id="IPR026444">
    <property type="entry name" value="Secre_tail"/>
</dbReference>
<accession>A0A0C1IJZ1</accession>
<dbReference type="InterPro" id="IPR013431">
    <property type="entry name" value="Delta_60_rpt"/>
</dbReference>
<evidence type="ECO:0000313" key="2">
    <source>
        <dbReference type="EMBL" id="KIC90764.1"/>
    </source>
</evidence>
<evidence type="ECO:0000313" key="3">
    <source>
        <dbReference type="Proteomes" id="UP000031408"/>
    </source>
</evidence>
<reference evidence="2 3" key="1">
    <citation type="submission" date="2014-11" db="EMBL/GenBank/DDBJ databases">
        <title>Genome sequence of Flavihumibacter solisilvae 3-3.</title>
        <authorList>
            <person name="Zhou G."/>
            <person name="Li M."/>
            <person name="Wang G."/>
        </authorList>
    </citation>
    <scope>NUCLEOTIDE SEQUENCE [LARGE SCALE GENOMIC DNA]</scope>
    <source>
        <strain evidence="2 3">3-3</strain>
    </source>
</reference>
<gene>
    <name evidence="2" type="ORF">OI18_23035</name>
</gene>
<organism evidence="2 3">
    <name type="scientific">Flavihumibacter solisilvae</name>
    <dbReference type="NCBI Taxonomy" id="1349421"/>
    <lineage>
        <taxon>Bacteria</taxon>
        <taxon>Pseudomonadati</taxon>
        <taxon>Bacteroidota</taxon>
        <taxon>Chitinophagia</taxon>
        <taxon>Chitinophagales</taxon>
        <taxon>Chitinophagaceae</taxon>
        <taxon>Flavihumibacter</taxon>
    </lineage>
</organism>
<dbReference type="NCBIfam" id="TIGR04183">
    <property type="entry name" value="Por_Secre_tail"/>
    <property type="match status" value="1"/>
</dbReference>
<dbReference type="EMBL" id="JSVC01000045">
    <property type="protein sequence ID" value="KIC90764.1"/>
    <property type="molecule type" value="Genomic_DNA"/>
</dbReference>
<dbReference type="AlphaFoldDB" id="A0A0C1IJZ1"/>
<feature type="domain" description="Secretion system C-terminal sorting" evidence="1">
    <location>
        <begin position="481"/>
        <end position="554"/>
    </location>
</feature>
<dbReference type="RefSeq" id="WP_039144527.1">
    <property type="nucleotide sequence ID" value="NZ_JSVC01000045.1"/>
</dbReference>
<dbReference type="SUPFAM" id="SSF63829">
    <property type="entry name" value="Calcium-dependent phosphotriesterase"/>
    <property type="match status" value="1"/>
</dbReference>
<protein>
    <recommendedName>
        <fullName evidence="1">Secretion system C-terminal sorting domain-containing protein</fullName>
    </recommendedName>
</protein>
<dbReference type="Pfam" id="PF17164">
    <property type="entry name" value="DUF5122"/>
    <property type="match status" value="2"/>
</dbReference>
<dbReference type="STRING" id="1349421.OI18_23035"/>